<feature type="transmembrane region" description="Helical" evidence="7">
    <location>
        <begin position="227"/>
        <end position="244"/>
    </location>
</feature>
<feature type="transmembrane region" description="Helical" evidence="7">
    <location>
        <begin position="27"/>
        <end position="47"/>
    </location>
</feature>
<dbReference type="EC" id="2.5.1.145" evidence="7"/>
<dbReference type="NCBIfam" id="TIGR00544">
    <property type="entry name" value="lgt"/>
    <property type="match status" value="1"/>
</dbReference>
<keyword evidence="9" id="KW-1185">Reference proteome</keyword>
<evidence type="ECO:0000256" key="2">
    <source>
        <dbReference type="ARBA" id="ARBA00022475"/>
    </source>
</evidence>
<evidence type="ECO:0000256" key="5">
    <source>
        <dbReference type="ARBA" id="ARBA00022989"/>
    </source>
</evidence>
<comment type="catalytic activity">
    <reaction evidence="7">
        <text>L-cysteinyl-[prolipoprotein] + a 1,2-diacyl-sn-glycero-3-phospho-(1'-sn-glycerol) = an S-1,2-diacyl-sn-glyceryl-L-cysteinyl-[prolipoprotein] + sn-glycerol 1-phosphate + H(+)</text>
        <dbReference type="Rhea" id="RHEA:56712"/>
        <dbReference type="Rhea" id="RHEA-COMP:14679"/>
        <dbReference type="Rhea" id="RHEA-COMP:14680"/>
        <dbReference type="ChEBI" id="CHEBI:15378"/>
        <dbReference type="ChEBI" id="CHEBI:29950"/>
        <dbReference type="ChEBI" id="CHEBI:57685"/>
        <dbReference type="ChEBI" id="CHEBI:64716"/>
        <dbReference type="ChEBI" id="CHEBI:140658"/>
        <dbReference type="EC" id="2.5.1.145"/>
    </reaction>
</comment>
<dbReference type="EMBL" id="AUND01000023">
    <property type="protein sequence ID" value="KEO52911.1"/>
    <property type="molecule type" value="Genomic_DNA"/>
</dbReference>
<dbReference type="HAMAP" id="MF_01147">
    <property type="entry name" value="Lgt"/>
    <property type="match status" value="1"/>
</dbReference>
<evidence type="ECO:0000313" key="9">
    <source>
        <dbReference type="Proteomes" id="UP000027432"/>
    </source>
</evidence>
<dbReference type="Pfam" id="PF01790">
    <property type="entry name" value="LGT"/>
    <property type="match status" value="1"/>
</dbReference>
<feature type="transmembrane region" description="Helical" evidence="7">
    <location>
        <begin position="137"/>
        <end position="156"/>
    </location>
</feature>
<dbReference type="GO" id="GO:0005886">
    <property type="term" value="C:plasma membrane"/>
    <property type="evidence" value="ECO:0007669"/>
    <property type="project" value="UniProtKB-SubCell"/>
</dbReference>
<feature type="binding site" evidence="7">
    <location>
        <position position="151"/>
    </location>
    <ligand>
        <name>a 1,2-diacyl-sn-glycero-3-phospho-(1'-sn-glycerol)</name>
        <dbReference type="ChEBI" id="CHEBI:64716"/>
    </ligand>
</feature>
<dbReference type="OrthoDB" id="871140at2"/>
<keyword evidence="3 7" id="KW-0808">Transferase</keyword>
<comment type="subcellular location">
    <subcellularLocation>
        <location evidence="7">Cell membrane</location>
        <topology evidence="7">Multi-pass membrane protein</topology>
    </subcellularLocation>
</comment>
<evidence type="ECO:0000313" key="8">
    <source>
        <dbReference type="EMBL" id="KEO52911.1"/>
    </source>
</evidence>
<gene>
    <name evidence="7" type="primary">lgt</name>
    <name evidence="8" type="ORF">TP2_08200</name>
</gene>
<keyword evidence="2 7" id="KW-1003">Cell membrane</keyword>
<dbReference type="Proteomes" id="UP000027432">
    <property type="component" value="Unassembled WGS sequence"/>
</dbReference>
<feature type="transmembrane region" description="Helical" evidence="7">
    <location>
        <begin position="68"/>
        <end position="88"/>
    </location>
</feature>
<feature type="transmembrane region" description="Helical" evidence="7">
    <location>
        <begin position="108"/>
        <end position="125"/>
    </location>
</feature>
<protein>
    <recommendedName>
        <fullName evidence="7">Phosphatidylglycerol--prolipoprotein diacylglyceryl transferase</fullName>
        <ecNumber evidence="7">2.5.1.145</ecNumber>
    </recommendedName>
</protein>
<accession>A0A074J5Z6</accession>
<comment type="function">
    <text evidence="7">Catalyzes the transfer of the diacylglyceryl group from phosphatidylglycerol to the sulfhydryl group of the N-terminal cysteine of a prolipoprotein, the first step in the formation of mature lipoproteins.</text>
</comment>
<evidence type="ECO:0000256" key="1">
    <source>
        <dbReference type="ARBA" id="ARBA00007150"/>
    </source>
</evidence>
<evidence type="ECO:0000256" key="3">
    <source>
        <dbReference type="ARBA" id="ARBA00022679"/>
    </source>
</evidence>
<keyword evidence="6 7" id="KW-0472">Membrane</keyword>
<comment type="pathway">
    <text evidence="7">Protein modification; lipoprotein biosynthesis (diacylglyceryl transfer).</text>
</comment>
<dbReference type="UniPathway" id="UPA00664"/>
<dbReference type="STRING" id="1353537.TP2_08200"/>
<reference evidence="8 9" key="1">
    <citation type="submission" date="2013-07" db="EMBL/GenBank/DDBJ databases">
        <title>Thioclava pacifica DSM 10166 Genome Sequencing.</title>
        <authorList>
            <person name="Lai Q."/>
            <person name="Shao Z."/>
        </authorList>
    </citation>
    <scope>NUCLEOTIDE SEQUENCE [LARGE SCALE GENOMIC DNA]</scope>
    <source>
        <strain evidence="8 9">DSM 10166</strain>
    </source>
</reference>
<name>A0A074J5Z6_9RHOB</name>
<dbReference type="eggNOG" id="COG0682">
    <property type="taxonomic scope" value="Bacteria"/>
</dbReference>
<organism evidence="8 9">
    <name type="scientific">Thioclava pacifica DSM 10166</name>
    <dbReference type="NCBI Taxonomy" id="1353537"/>
    <lineage>
        <taxon>Bacteria</taxon>
        <taxon>Pseudomonadati</taxon>
        <taxon>Pseudomonadota</taxon>
        <taxon>Alphaproteobacteria</taxon>
        <taxon>Rhodobacterales</taxon>
        <taxon>Paracoccaceae</taxon>
        <taxon>Thioclava</taxon>
    </lineage>
</organism>
<keyword evidence="5 7" id="KW-1133">Transmembrane helix</keyword>
<feature type="transmembrane region" description="Helical" evidence="7">
    <location>
        <begin position="202"/>
        <end position="220"/>
    </location>
</feature>
<dbReference type="GO" id="GO:0042158">
    <property type="term" value="P:lipoprotein biosynthetic process"/>
    <property type="evidence" value="ECO:0007669"/>
    <property type="project" value="UniProtKB-UniRule"/>
</dbReference>
<comment type="similarity">
    <text evidence="1 7">Belongs to the Lgt family.</text>
</comment>
<evidence type="ECO:0000256" key="7">
    <source>
        <dbReference type="HAMAP-Rule" id="MF_01147"/>
    </source>
</evidence>
<dbReference type="RefSeq" id="WP_038077224.1">
    <property type="nucleotide sequence ID" value="NZ_AUND01000023.1"/>
</dbReference>
<dbReference type="InterPro" id="IPR001640">
    <property type="entry name" value="Lgt"/>
</dbReference>
<proteinExistence type="inferred from homology"/>
<comment type="caution">
    <text evidence="8">The sequence shown here is derived from an EMBL/GenBank/DDBJ whole genome shotgun (WGS) entry which is preliminary data.</text>
</comment>
<dbReference type="PANTHER" id="PTHR30589:SF0">
    <property type="entry name" value="PHOSPHATIDYLGLYCEROL--PROLIPOPROTEIN DIACYLGLYCERYL TRANSFERASE"/>
    <property type="match status" value="1"/>
</dbReference>
<sequence>MLPLAIPFPQFDPVAFTIPGLGLPIRWYALAYIAGLVAGWRIIVALMKRPGLWPGDRAPMEAGKVEDLLTAVILGVVLGGRLGFVLFYEPAWYLSHPLDILKVWEGGMSFHGGFLGTLVAGWWFARRHAIPKLQLADAMALVAPIGLFLGRIANFIKPELWGRPTDVSWGVIFPGDAAQTCLGIAGQVDGSCARHPSQLYEAGLEGLLLGVILWGLVRFARSLKRPGLSLGIFLMGYGAARAFVELFRQGDAQFVTVDNPYGHVIRFTDGLGLTMGQVLSLPMIAVGLFFVIRALRAPKAS</sequence>
<dbReference type="AlphaFoldDB" id="A0A074J5Z6"/>
<dbReference type="GO" id="GO:0008961">
    <property type="term" value="F:phosphatidylglycerol-prolipoprotein diacylglyceryl transferase activity"/>
    <property type="evidence" value="ECO:0007669"/>
    <property type="project" value="UniProtKB-UniRule"/>
</dbReference>
<dbReference type="PANTHER" id="PTHR30589">
    <property type="entry name" value="PROLIPOPROTEIN DIACYLGLYCERYL TRANSFERASE"/>
    <property type="match status" value="1"/>
</dbReference>
<evidence type="ECO:0000256" key="6">
    <source>
        <dbReference type="ARBA" id="ARBA00023136"/>
    </source>
</evidence>
<feature type="transmembrane region" description="Helical" evidence="7">
    <location>
        <begin position="275"/>
        <end position="295"/>
    </location>
</feature>
<keyword evidence="4 7" id="KW-0812">Transmembrane</keyword>
<evidence type="ECO:0000256" key="4">
    <source>
        <dbReference type="ARBA" id="ARBA00022692"/>
    </source>
</evidence>